<keyword evidence="1" id="KW-0812">Transmembrane</keyword>
<dbReference type="Proteomes" id="UP000000740">
    <property type="component" value="Chromosome 1"/>
</dbReference>
<keyword evidence="3" id="KW-1185">Reference proteome</keyword>
<keyword evidence="1" id="KW-1133">Transmembrane helix</keyword>
<dbReference type="KEGG" id="hla:Hlac_1792"/>
<organism evidence="2 3">
    <name type="scientific">Halorubrum lacusprofundi (strain ATCC 49239 / DSM 5036 / JCM 8891 / ACAM 34)</name>
    <dbReference type="NCBI Taxonomy" id="416348"/>
    <lineage>
        <taxon>Archaea</taxon>
        <taxon>Methanobacteriati</taxon>
        <taxon>Methanobacteriota</taxon>
        <taxon>Stenosarchaea group</taxon>
        <taxon>Halobacteria</taxon>
        <taxon>Halobacteriales</taxon>
        <taxon>Haloferacaceae</taxon>
        <taxon>Halorubrum</taxon>
    </lineage>
</organism>
<dbReference type="EMBL" id="CP001365">
    <property type="protein sequence ID" value="ACM57371.1"/>
    <property type="molecule type" value="Genomic_DNA"/>
</dbReference>
<reference evidence="2 3" key="1">
    <citation type="journal article" date="2016" name="Stand. Genomic Sci.">
        <title>Complete genome sequence of the Antarctic Halorubrum lacusprofundi type strain ACAM 34.</title>
        <authorList>
            <person name="Anderson I.J."/>
            <person name="DasSarma P."/>
            <person name="Lucas S."/>
            <person name="Copeland A."/>
            <person name="Lapidus A."/>
            <person name="Del Rio T.G."/>
            <person name="Tice H."/>
            <person name="Dalin E."/>
            <person name="Bruce D.C."/>
            <person name="Goodwin L."/>
            <person name="Pitluck S."/>
            <person name="Sims D."/>
            <person name="Brettin T.S."/>
            <person name="Detter J.C."/>
            <person name="Han C.S."/>
            <person name="Larimer F."/>
            <person name="Hauser L."/>
            <person name="Land M."/>
            <person name="Ivanova N."/>
            <person name="Richardson P."/>
            <person name="Cavicchioli R."/>
            <person name="DasSarma S."/>
            <person name="Woese C.R."/>
            <person name="Kyrpides N.C."/>
        </authorList>
    </citation>
    <scope>NUCLEOTIDE SEQUENCE [LARGE SCALE GENOMIC DNA]</scope>
    <source>
        <strain evidence="3">ATCC 49239 / DSM 5036 / JCM 8891 / ACAM 34</strain>
    </source>
</reference>
<evidence type="ECO:0000256" key="1">
    <source>
        <dbReference type="SAM" id="Phobius"/>
    </source>
</evidence>
<dbReference type="Pfam" id="PF24352">
    <property type="entry name" value="DUF7512"/>
    <property type="match status" value="1"/>
</dbReference>
<accession>B9LPT3</accession>
<dbReference type="HOGENOM" id="CLU_3075208_0_0_2"/>
<dbReference type="AlphaFoldDB" id="B9LPT3"/>
<protein>
    <submittedName>
        <fullName evidence="2">Uncharacterized protein</fullName>
    </submittedName>
</protein>
<sequence>MTGTELLPGASPTVAALAVLGLVVLEAGLLYAGYGVLEDRLGPVIFRQIARR</sequence>
<evidence type="ECO:0000313" key="2">
    <source>
        <dbReference type="EMBL" id="ACM57371.1"/>
    </source>
</evidence>
<keyword evidence="1" id="KW-0472">Membrane</keyword>
<name>B9LPT3_HALLT</name>
<dbReference type="InterPro" id="IPR055934">
    <property type="entry name" value="DUF7512"/>
</dbReference>
<proteinExistence type="predicted"/>
<evidence type="ECO:0000313" key="3">
    <source>
        <dbReference type="Proteomes" id="UP000000740"/>
    </source>
</evidence>
<feature type="transmembrane region" description="Helical" evidence="1">
    <location>
        <begin position="14"/>
        <end position="37"/>
    </location>
</feature>
<dbReference type="GeneID" id="54763435"/>
<dbReference type="RefSeq" id="WP_015910507.1">
    <property type="nucleotide sequence ID" value="NC_012029.1"/>
</dbReference>
<gene>
    <name evidence="2" type="ordered locus">Hlac_1792</name>
</gene>